<comment type="caution">
    <text evidence="8">The sequence shown here is derived from an EMBL/GenBank/DDBJ whole genome shotgun (WGS) entry which is preliminary data.</text>
</comment>
<dbReference type="GO" id="GO:0006730">
    <property type="term" value="P:one-carbon metabolic process"/>
    <property type="evidence" value="ECO:0007669"/>
    <property type="project" value="TreeGrafter"/>
</dbReference>
<dbReference type="GO" id="GO:0008270">
    <property type="term" value="F:zinc ion binding"/>
    <property type="evidence" value="ECO:0007669"/>
    <property type="project" value="UniProtKB-UniRule"/>
</dbReference>
<sequence length="281" mass="32009">MVMNLSRPTLPFVLLLTFASIFLHSKPILAQEVEDQKEFNYISGSEKGPERWGELHEEWADCKKGDLQSPIDLLNKRVEVVTKLGKLKRSYKPSNATLKNRGHDIMLQWNGDAGSIEINGTKFELRQLHWHSPSEHTINGNRFDLEAHLVHVSADNKIAVIGVMYDIGRSDSLLSELEEKIRSLVGNKTQENVGVVDPRHVKIGGIKYYRYLGSLTTPPCTEGVIWTINRKIMTVSREQVTALREAVHDHAKKNARPLQPINHRKIYLFSPRHRPQGQSNN</sequence>
<evidence type="ECO:0000256" key="6">
    <source>
        <dbReference type="RuleBase" id="RU367011"/>
    </source>
</evidence>
<evidence type="ECO:0000313" key="8">
    <source>
        <dbReference type="EMBL" id="KAK9168585.1"/>
    </source>
</evidence>
<dbReference type="Pfam" id="PF00194">
    <property type="entry name" value="Carb_anhydrase"/>
    <property type="match status" value="1"/>
</dbReference>
<dbReference type="PANTHER" id="PTHR18952:SF208">
    <property type="entry name" value="CARBONIC ANHYDRASE XA-RELATED"/>
    <property type="match status" value="1"/>
</dbReference>
<organism evidence="8 9">
    <name type="scientific">Stephania yunnanensis</name>
    <dbReference type="NCBI Taxonomy" id="152371"/>
    <lineage>
        <taxon>Eukaryota</taxon>
        <taxon>Viridiplantae</taxon>
        <taxon>Streptophyta</taxon>
        <taxon>Embryophyta</taxon>
        <taxon>Tracheophyta</taxon>
        <taxon>Spermatophyta</taxon>
        <taxon>Magnoliopsida</taxon>
        <taxon>Ranunculales</taxon>
        <taxon>Menispermaceae</taxon>
        <taxon>Menispermoideae</taxon>
        <taxon>Cissampelideae</taxon>
        <taxon>Stephania</taxon>
    </lineage>
</organism>
<evidence type="ECO:0000256" key="3">
    <source>
        <dbReference type="ARBA" id="ARBA00022723"/>
    </source>
</evidence>
<dbReference type="SMART" id="SM01057">
    <property type="entry name" value="Carb_anhydrase"/>
    <property type="match status" value="1"/>
</dbReference>
<evidence type="ECO:0000256" key="2">
    <source>
        <dbReference type="ARBA" id="ARBA00012925"/>
    </source>
</evidence>
<dbReference type="PROSITE" id="PS00162">
    <property type="entry name" value="ALPHA_CA_1"/>
    <property type="match status" value="1"/>
</dbReference>
<keyword evidence="6" id="KW-0732">Signal</keyword>
<evidence type="ECO:0000259" key="7">
    <source>
        <dbReference type="PROSITE" id="PS51144"/>
    </source>
</evidence>
<dbReference type="InterPro" id="IPR023561">
    <property type="entry name" value="Carbonic_anhydrase_a-class"/>
</dbReference>
<dbReference type="EC" id="4.2.1.1" evidence="2 6"/>
<keyword evidence="5 6" id="KW-0456">Lyase</keyword>
<dbReference type="InterPro" id="IPR018338">
    <property type="entry name" value="Carbonic_anhydrase_a-class_CS"/>
</dbReference>
<keyword evidence="4 6" id="KW-0862">Zinc</keyword>
<gene>
    <name evidence="8" type="ORF">Syun_000725</name>
</gene>
<comment type="similarity">
    <text evidence="6">Belongs to the alpha-carbonic anhydrase family.</text>
</comment>
<dbReference type="InterPro" id="IPR001148">
    <property type="entry name" value="CA_dom"/>
</dbReference>
<comment type="function">
    <text evidence="6">Reversible hydration of carbon dioxide.</text>
</comment>
<comment type="cofactor">
    <cofactor evidence="1 6">
        <name>Zn(2+)</name>
        <dbReference type="ChEBI" id="CHEBI:29105"/>
    </cofactor>
</comment>
<evidence type="ECO:0000313" key="9">
    <source>
        <dbReference type="Proteomes" id="UP001420932"/>
    </source>
</evidence>
<name>A0AAP0LFC0_9MAGN</name>
<dbReference type="AlphaFoldDB" id="A0AAP0LFC0"/>
<dbReference type="PANTHER" id="PTHR18952">
    <property type="entry name" value="CARBONIC ANHYDRASE"/>
    <property type="match status" value="1"/>
</dbReference>
<keyword evidence="9" id="KW-1185">Reference proteome</keyword>
<accession>A0AAP0LFC0</accession>
<dbReference type="Gene3D" id="3.10.200.10">
    <property type="entry name" value="Alpha carbonic anhydrase"/>
    <property type="match status" value="1"/>
</dbReference>
<dbReference type="CDD" id="cd03124">
    <property type="entry name" value="alpha_CA_prokaryotic_like"/>
    <property type="match status" value="1"/>
</dbReference>
<proteinExistence type="inferred from homology"/>
<dbReference type="EMBL" id="JBBNAF010000001">
    <property type="protein sequence ID" value="KAK9168585.1"/>
    <property type="molecule type" value="Genomic_DNA"/>
</dbReference>
<feature type="chain" id="PRO_5042673777" description="Carbonic anhydrase" evidence="6">
    <location>
        <begin position="31"/>
        <end position="281"/>
    </location>
</feature>
<feature type="signal peptide" evidence="6">
    <location>
        <begin position="1"/>
        <end position="30"/>
    </location>
</feature>
<dbReference type="SUPFAM" id="SSF51069">
    <property type="entry name" value="Carbonic anhydrase"/>
    <property type="match status" value="1"/>
</dbReference>
<dbReference type="GO" id="GO:0004089">
    <property type="term" value="F:carbonate dehydratase activity"/>
    <property type="evidence" value="ECO:0007669"/>
    <property type="project" value="UniProtKB-UniRule"/>
</dbReference>
<evidence type="ECO:0000256" key="1">
    <source>
        <dbReference type="ARBA" id="ARBA00001947"/>
    </source>
</evidence>
<dbReference type="InterPro" id="IPR041891">
    <property type="entry name" value="Alpha_CA_prokaryot-like"/>
</dbReference>
<comment type="catalytic activity">
    <reaction evidence="6">
        <text>hydrogencarbonate + H(+) = CO2 + H2O</text>
        <dbReference type="Rhea" id="RHEA:10748"/>
        <dbReference type="ChEBI" id="CHEBI:15377"/>
        <dbReference type="ChEBI" id="CHEBI:15378"/>
        <dbReference type="ChEBI" id="CHEBI:16526"/>
        <dbReference type="ChEBI" id="CHEBI:17544"/>
        <dbReference type="EC" id="4.2.1.1"/>
    </reaction>
</comment>
<dbReference type="PROSITE" id="PS51144">
    <property type="entry name" value="ALPHA_CA_2"/>
    <property type="match status" value="1"/>
</dbReference>
<dbReference type="Proteomes" id="UP001420932">
    <property type="component" value="Unassembled WGS sequence"/>
</dbReference>
<feature type="domain" description="Alpha-carbonic anhydrase" evidence="7">
    <location>
        <begin position="37"/>
        <end position="270"/>
    </location>
</feature>
<evidence type="ECO:0000256" key="5">
    <source>
        <dbReference type="ARBA" id="ARBA00023239"/>
    </source>
</evidence>
<dbReference type="InterPro" id="IPR036398">
    <property type="entry name" value="CA_dom_sf"/>
</dbReference>
<evidence type="ECO:0000256" key="4">
    <source>
        <dbReference type="ARBA" id="ARBA00022833"/>
    </source>
</evidence>
<protein>
    <recommendedName>
        <fullName evidence="2 6">Carbonic anhydrase</fullName>
        <ecNumber evidence="2 6">4.2.1.1</ecNumber>
    </recommendedName>
</protein>
<reference evidence="8 9" key="1">
    <citation type="submission" date="2024-01" db="EMBL/GenBank/DDBJ databases">
        <title>Genome assemblies of Stephania.</title>
        <authorList>
            <person name="Yang L."/>
        </authorList>
    </citation>
    <scope>NUCLEOTIDE SEQUENCE [LARGE SCALE GENOMIC DNA]</scope>
    <source>
        <strain evidence="8">YNDBR</strain>
        <tissue evidence="8">Leaf</tissue>
    </source>
</reference>
<keyword evidence="3 6" id="KW-0479">Metal-binding</keyword>